<proteinExistence type="predicted"/>
<dbReference type="EMBL" id="BMAV01017994">
    <property type="protein sequence ID" value="GFY70068.1"/>
    <property type="molecule type" value="Genomic_DNA"/>
</dbReference>
<feature type="region of interest" description="Disordered" evidence="1">
    <location>
        <begin position="88"/>
        <end position="111"/>
    </location>
</feature>
<comment type="caution">
    <text evidence="2">The sequence shown here is derived from an EMBL/GenBank/DDBJ whole genome shotgun (WGS) entry which is preliminary data.</text>
</comment>
<dbReference type="Proteomes" id="UP000886998">
    <property type="component" value="Unassembled WGS sequence"/>
</dbReference>
<evidence type="ECO:0000313" key="3">
    <source>
        <dbReference type="Proteomes" id="UP000886998"/>
    </source>
</evidence>
<accession>A0A8X7CIL0</accession>
<reference evidence="2" key="1">
    <citation type="submission" date="2020-08" db="EMBL/GenBank/DDBJ databases">
        <title>Multicomponent nature underlies the extraordinary mechanical properties of spider dragline silk.</title>
        <authorList>
            <person name="Kono N."/>
            <person name="Nakamura H."/>
            <person name="Mori M."/>
            <person name="Yoshida Y."/>
            <person name="Ohtoshi R."/>
            <person name="Malay A.D."/>
            <person name="Moran D.A.P."/>
            <person name="Tomita M."/>
            <person name="Numata K."/>
            <person name="Arakawa K."/>
        </authorList>
    </citation>
    <scope>NUCLEOTIDE SEQUENCE</scope>
</reference>
<gene>
    <name evidence="2" type="ORF">TNIN_393691</name>
</gene>
<dbReference type="AlphaFoldDB" id="A0A8X7CIL0"/>
<protein>
    <submittedName>
        <fullName evidence="2">Uncharacterized protein</fullName>
    </submittedName>
</protein>
<name>A0A8X7CIL0_9ARAC</name>
<keyword evidence="3" id="KW-1185">Reference proteome</keyword>
<evidence type="ECO:0000313" key="2">
    <source>
        <dbReference type="EMBL" id="GFY70068.1"/>
    </source>
</evidence>
<sequence>MTLEYALHYFNLKIAPHEVFEAHSNLMRSKGKVAKKTPGLVPPSTNFRITSHQIFEGQFNLLCSNTIHGIVFEEDDDDFSLLSSTQFPQTDSMRKSVKSSESAHQIVERST</sequence>
<organism evidence="2 3">
    <name type="scientific">Trichonephila inaurata madagascariensis</name>
    <dbReference type="NCBI Taxonomy" id="2747483"/>
    <lineage>
        <taxon>Eukaryota</taxon>
        <taxon>Metazoa</taxon>
        <taxon>Ecdysozoa</taxon>
        <taxon>Arthropoda</taxon>
        <taxon>Chelicerata</taxon>
        <taxon>Arachnida</taxon>
        <taxon>Araneae</taxon>
        <taxon>Araneomorphae</taxon>
        <taxon>Entelegynae</taxon>
        <taxon>Araneoidea</taxon>
        <taxon>Nephilidae</taxon>
        <taxon>Trichonephila</taxon>
        <taxon>Trichonephila inaurata</taxon>
    </lineage>
</organism>
<evidence type="ECO:0000256" key="1">
    <source>
        <dbReference type="SAM" id="MobiDB-lite"/>
    </source>
</evidence>